<comment type="caution">
    <text evidence="10">The sequence shown here is derived from an EMBL/GenBank/DDBJ whole genome shotgun (WGS) entry which is preliminary data.</text>
</comment>
<keyword evidence="2" id="KW-0813">Transport</keyword>
<evidence type="ECO:0000313" key="10">
    <source>
        <dbReference type="EMBL" id="MDQ2105905.1"/>
    </source>
</evidence>
<feature type="transmembrane region" description="Helical" evidence="9">
    <location>
        <begin position="37"/>
        <end position="58"/>
    </location>
</feature>
<dbReference type="SUPFAM" id="SSF103481">
    <property type="entry name" value="Multidrug resistance efflux transporter EmrE"/>
    <property type="match status" value="1"/>
</dbReference>
<evidence type="ECO:0000256" key="9">
    <source>
        <dbReference type="SAM" id="Phobius"/>
    </source>
</evidence>
<keyword evidence="3" id="KW-1003">Cell membrane</keyword>
<evidence type="ECO:0000256" key="3">
    <source>
        <dbReference type="ARBA" id="ARBA00022475"/>
    </source>
</evidence>
<feature type="transmembrane region" description="Helical" evidence="9">
    <location>
        <begin position="12"/>
        <end position="31"/>
    </location>
</feature>
<evidence type="ECO:0000313" key="11">
    <source>
        <dbReference type="Proteomes" id="UP001227317"/>
    </source>
</evidence>
<reference evidence="10 11" key="1">
    <citation type="submission" date="2023-06" db="EMBL/GenBank/DDBJ databases">
        <title>Azospirillum isscasensis sp.nov, a bacterium isolated from rhizosphere soil of rice.</title>
        <authorList>
            <person name="Wang H."/>
        </authorList>
    </citation>
    <scope>NUCLEOTIDE SEQUENCE [LARGE SCALE GENOMIC DNA]</scope>
    <source>
        <strain evidence="10 11">C340-1</strain>
    </source>
</reference>
<dbReference type="Proteomes" id="UP001227317">
    <property type="component" value="Unassembled WGS sequence"/>
</dbReference>
<keyword evidence="6 9" id="KW-0472">Membrane</keyword>
<comment type="similarity">
    <text evidence="7 8">Belongs to the drug/metabolite transporter (DMT) superfamily. Small multidrug resistance (SMR) (TC 2.A.7.1) family.</text>
</comment>
<dbReference type="InterPro" id="IPR000390">
    <property type="entry name" value="Small_drug/metabolite_transptr"/>
</dbReference>
<gene>
    <name evidence="10" type="ORF">QSG27_24630</name>
</gene>
<feature type="transmembrane region" description="Helical" evidence="9">
    <location>
        <begin position="65"/>
        <end position="86"/>
    </location>
</feature>
<dbReference type="InterPro" id="IPR037185">
    <property type="entry name" value="EmrE-like"/>
</dbReference>
<dbReference type="PANTHER" id="PTHR30561">
    <property type="entry name" value="SMR FAMILY PROTON-DEPENDENT DRUG EFFLUX TRANSPORTER SUGE"/>
    <property type="match status" value="1"/>
</dbReference>
<proteinExistence type="inferred from homology"/>
<dbReference type="EMBL" id="JAUJFI010000179">
    <property type="protein sequence ID" value="MDQ2105905.1"/>
    <property type="molecule type" value="Genomic_DNA"/>
</dbReference>
<evidence type="ECO:0000256" key="5">
    <source>
        <dbReference type="ARBA" id="ARBA00022989"/>
    </source>
</evidence>
<evidence type="ECO:0000256" key="7">
    <source>
        <dbReference type="ARBA" id="ARBA00038032"/>
    </source>
</evidence>
<dbReference type="InterPro" id="IPR045324">
    <property type="entry name" value="Small_multidrug_res"/>
</dbReference>
<keyword evidence="4 8" id="KW-0812">Transmembrane</keyword>
<keyword evidence="5 9" id="KW-1133">Transmembrane helix</keyword>
<feature type="transmembrane region" description="Helical" evidence="9">
    <location>
        <begin position="92"/>
        <end position="110"/>
    </location>
</feature>
<dbReference type="Pfam" id="PF00893">
    <property type="entry name" value="Multi_Drug_Res"/>
    <property type="match status" value="1"/>
</dbReference>
<dbReference type="Gene3D" id="1.10.3730.20">
    <property type="match status" value="1"/>
</dbReference>
<evidence type="ECO:0000256" key="2">
    <source>
        <dbReference type="ARBA" id="ARBA00022448"/>
    </source>
</evidence>
<dbReference type="PANTHER" id="PTHR30561:SF1">
    <property type="entry name" value="MULTIDRUG TRANSPORTER EMRE"/>
    <property type="match status" value="1"/>
</dbReference>
<evidence type="ECO:0000256" key="1">
    <source>
        <dbReference type="ARBA" id="ARBA00004651"/>
    </source>
</evidence>
<sequence>MHHPPRTRMSWLFLSVAIAFEIVGTVAMKMSDGMTRLWPSLAVVACYLVAFAMLAQALREIEVGVAYAIWSAVGTAAIAAIGVWVFGESLNLLKLAGILLIVAGVVSLRMSGGGA</sequence>
<organism evidence="10 11">
    <name type="scientific">Azospirillum isscasi</name>
    <dbReference type="NCBI Taxonomy" id="3053926"/>
    <lineage>
        <taxon>Bacteria</taxon>
        <taxon>Pseudomonadati</taxon>
        <taxon>Pseudomonadota</taxon>
        <taxon>Alphaproteobacteria</taxon>
        <taxon>Rhodospirillales</taxon>
        <taxon>Azospirillaceae</taxon>
        <taxon>Azospirillum</taxon>
    </lineage>
</organism>
<evidence type="ECO:0000256" key="4">
    <source>
        <dbReference type="ARBA" id="ARBA00022692"/>
    </source>
</evidence>
<accession>A0ABU0WNT9</accession>
<evidence type="ECO:0000256" key="6">
    <source>
        <dbReference type="ARBA" id="ARBA00023136"/>
    </source>
</evidence>
<keyword evidence="11" id="KW-1185">Reference proteome</keyword>
<protein>
    <submittedName>
        <fullName evidence="10">Multidrug efflux SMR transporter</fullName>
    </submittedName>
</protein>
<name>A0ABU0WNT9_9PROT</name>
<evidence type="ECO:0000256" key="8">
    <source>
        <dbReference type="RuleBase" id="RU003942"/>
    </source>
</evidence>
<comment type="subcellular location">
    <subcellularLocation>
        <location evidence="1 8">Cell membrane</location>
        <topology evidence="1 8">Multi-pass membrane protein</topology>
    </subcellularLocation>
</comment>